<accession>A0ABS2NXG1</accession>
<comment type="caution">
    <text evidence="1">The sequence shown here is derived from an EMBL/GenBank/DDBJ whole genome shotgun (WGS) entry which is preliminary data.</text>
</comment>
<evidence type="ECO:0000313" key="1">
    <source>
        <dbReference type="EMBL" id="MBM7619341.1"/>
    </source>
</evidence>
<dbReference type="RefSeq" id="WP_239582715.1">
    <property type="nucleotide sequence ID" value="NZ_JAFBED010000002.1"/>
</dbReference>
<gene>
    <name evidence="1" type="ORF">JOC95_001190</name>
</gene>
<protein>
    <submittedName>
        <fullName evidence="1">Uncharacterized protein</fullName>
    </submittedName>
</protein>
<keyword evidence="2" id="KW-1185">Reference proteome</keyword>
<name>A0ABS2NXG1_9BACI</name>
<evidence type="ECO:0000313" key="2">
    <source>
        <dbReference type="Proteomes" id="UP000737402"/>
    </source>
</evidence>
<proteinExistence type="predicted"/>
<sequence>MKLELSLFDGNATIRWGLNHLDFKKIRDIVSKNYFDSLEKEYHYELLPYVGTKIEYPKGPQTFIGNVRCIQGIKAARIEFICSEQFAGNMEWLKLEVRCTEHVKHLLWENF</sequence>
<dbReference type="Proteomes" id="UP000737402">
    <property type="component" value="Unassembled WGS sequence"/>
</dbReference>
<organism evidence="1 2">
    <name type="scientific">Sutcliffiella tianshenii</name>
    <dbReference type="NCBI Taxonomy" id="1463404"/>
    <lineage>
        <taxon>Bacteria</taxon>
        <taxon>Bacillati</taxon>
        <taxon>Bacillota</taxon>
        <taxon>Bacilli</taxon>
        <taxon>Bacillales</taxon>
        <taxon>Bacillaceae</taxon>
        <taxon>Sutcliffiella</taxon>
    </lineage>
</organism>
<reference evidence="1 2" key="1">
    <citation type="submission" date="2021-01" db="EMBL/GenBank/DDBJ databases">
        <title>Genomic Encyclopedia of Type Strains, Phase IV (KMG-IV): sequencing the most valuable type-strain genomes for metagenomic binning, comparative biology and taxonomic classification.</title>
        <authorList>
            <person name="Goeker M."/>
        </authorList>
    </citation>
    <scope>NUCLEOTIDE SEQUENCE [LARGE SCALE GENOMIC DNA]</scope>
    <source>
        <strain evidence="1 2">DSM 25879</strain>
    </source>
</reference>
<dbReference type="EMBL" id="JAFBED010000002">
    <property type="protein sequence ID" value="MBM7619341.1"/>
    <property type="molecule type" value="Genomic_DNA"/>
</dbReference>